<dbReference type="InterPro" id="IPR010977">
    <property type="entry name" value="Aromatic_deC"/>
</dbReference>
<dbReference type="SUPFAM" id="SSF53383">
    <property type="entry name" value="PLP-dependent transferases"/>
    <property type="match status" value="1"/>
</dbReference>
<dbReference type="InterPro" id="IPR015424">
    <property type="entry name" value="PyrdxlP-dep_Trfase"/>
</dbReference>
<dbReference type="Gene3D" id="3.40.640.10">
    <property type="entry name" value="Type I PLP-dependent aspartate aminotransferase-like (Major domain)"/>
    <property type="match status" value="1"/>
</dbReference>
<comment type="similarity">
    <text evidence="6">Belongs to the group II decarboxylase family.</text>
</comment>
<comment type="caution">
    <text evidence="7">The sequence shown here is derived from an EMBL/GenBank/DDBJ whole genome shotgun (WGS) entry which is preliminary data.</text>
</comment>
<reference evidence="7" key="1">
    <citation type="journal article" date="2014" name="Int. J. Syst. Evol. Microbiol.">
        <title>Complete genome sequence of Corynebacterium casei LMG S-19264T (=DSM 44701T), isolated from a smear-ripened cheese.</title>
        <authorList>
            <consortium name="US DOE Joint Genome Institute (JGI-PGF)"/>
            <person name="Walter F."/>
            <person name="Albersmeier A."/>
            <person name="Kalinowski J."/>
            <person name="Ruckert C."/>
        </authorList>
    </citation>
    <scope>NUCLEOTIDE SEQUENCE</scope>
    <source>
        <strain evidence="7">CGMCC 1.14988</strain>
    </source>
</reference>
<keyword evidence="2" id="KW-0210">Decarboxylase</keyword>
<dbReference type="AlphaFoldDB" id="A0A8J3A579"/>
<keyword evidence="3 5" id="KW-0663">Pyridoxal phosphate</keyword>
<dbReference type="GO" id="GO:0019752">
    <property type="term" value="P:carboxylic acid metabolic process"/>
    <property type="evidence" value="ECO:0007669"/>
    <property type="project" value="InterPro"/>
</dbReference>
<evidence type="ECO:0000256" key="2">
    <source>
        <dbReference type="ARBA" id="ARBA00022793"/>
    </source>
</evidence>
<evidence type="ECO:0000256" key="1">
    <source>
        <dbReference type="ARBA" id="ARBA00001933"/>
    </source>
</evidence>
<dbReference type="EMBL" id="BMHA01000001">
    <property type="protein sequence ID" value="GGI02534.1"/>
    <property type="molecule type" value="Genomic_DNA"/>
</dbReference>
<dbReference type="OrthoDB" id="3335676at2"/>
<dbReference type="RefSeq" id="WP_130648128.1">
    <property type="nucleotide sequence ID" value="NZ_BMHA01000001.1"/>
</dbReference>
<dbReference type="InterPro" id="IPR015421">
    <property type="entry name" value="PyrdxlP-dep_Trfase_major"/>
</dbReference>
<dbReference type="InterPro" id="IPR002129">
    <property type="entry name" value="PyrdxlP-dep_de-COase"/>
</dbReference>
<evidence type="ECO:0000256" key="3">
    <source>
        <dbReference type="ARBA" id="ARBA00022898"/>
    </source>
</evidence>
<dbReference type="Pfam" id="PF00282">
    <property type="entry name" value="Pyridoxal_deC"/>
    <property type="match status" value="1"/>
</dbReference>
<keyword evidence="8" id="KW-1185">Reference proteome</keyword>
<gene>
    <name evidence="7" type="ORF">GCM10011354_00680</name>
</gene>
<dbReference type="PANTHER" id="PTHR11999">
    <property type="entry name" value="GROUP II PYRIDOXAL-5-PHOSPHATE DECARBOXYLASE"/>
    <property type="match status" value="1"/>
</dbReference>
<proteinExistence type="inferred from homology"/>
<accession>A0A8J3A579</accession>
<feature type="modified residue" description="N6-(pyridoxal phosphate)lysine" evidence="5">
    <location>
        <position position="320"/>
    </location>
</feature>
<comment type="cofactor">
    <cofactor evidence="1 5 6">
        <name>pyridoxal 5'-phosphate</name>
        <dbReference type="ChEBI" id="CHEBI:597326"/>
    </cofactor>
</comment>
<sequence>MEVEAMQTFEVGDAVVPEEGGDIAGTGDAAVTGRVTAALTRLLPALERYHATADAPHFPAYVPGTVPSEPLALPDDGVGLDATLDELAVAVEHGCRISAPGFVGFITTGATTSGVAAATATALAGGQRYLVHAFNALERTGIRWLAELCGLPADTYGVLSSGGSTAQLLALGAARQAAFERLGVDVAADGLAGGVRGRIYVSDRGHRTIHRAAAVLGLGRDAVRGIPSLPGGQVDPDALEAALAQDRAAGLVPIAIVAVAGSTDTGSVDPIARLVEIARRHDTWLHVDGAYGLLANASPTQAPAFDGVRDADSWIVDPHKWLATGVGVGATFVRDADVLTRAFAEGEAAYLEGSFSTVPEDGASQFDLMAGAWADQSLELSAPPRGVLVWAVLREIGRAGLAARIDRHVGFARHLAARVAAEPRLELLCDAQLSIVCFRYAPPPGVDGDVLTARVLERLRRETPFVPSSTVVRGVYALRPCFINPRTTRREVDGLVDAVLRFGDEATSTPR</sequence>
<reference evidence="7" key="2">
    <citation type="submission" date="2020-09" db="EMBL/GenBank/DDBJ databases">
        <authorList>
            <person name="Sun Q."/>
            <person name="Zhou Y."/>
        </authorList>
    </citation>
    <scope>NUCLEOTIDE SEQUENCE</scope>
    <source>
        <strain evidence="7">CGMCC 1.14988</strain>
    </source>
</reference>
<evidence type="ECO:0000313" key="7">
    <source>
        <dbReference type="EMBL" id="GGI02534.1"/>
    </source>
</evidence>
<protein>
    <submittedName>
        <fullName evidence="7">Amino acid decarboxylase</fullName>
    </submittedName>
</protein>
<evidence type="ECO:0000313" key="8">
    <source>
        <dbReference type="Proteomes" id="UP000650511"/>
    </source>
</evidence>
<evidence type="ECO:0000256" key="5">
    <source>
        <dbReference type="PIRSR" id="PIRSR602129-50"/>
    </source>
</evidence>
<dbReference type="Gene3D" id="3.90.1150.170">
    <property type="match status" value="1"/>
</dbReference>
<dbReference type="Proteomes" id="UP000650511">
    <property type="component" value="Unassembled WGS sequence"/>
</dbReference>
<dbReference type="GO" id="GO:0030170">
    <property type="term" value="F:pyridoxal phosphate binding"/>
    <property type="evidence" value="ECO:0007669"/>
    <property type="project" value="InterPro"/>
</dbReference>
<keyword evidence="4 6" id="KW-0456">Lyase</keyword>
<evidence type="ECO:0000256" key="4">
    <source>
        <dbReference type="ARBA" id="ARBA00023239"/>
    </source>
</evidence>
<organism evidence="7 8">
    <name type="scientific">Egicoccus halophilus</name>
    <dbReference type="NCBI Taxonomy" id="1670830"/>
    <lineage>
        <taxon>Bacteria</taxon>
        <taxon>Bacillati</taxon>
        <taxon>Actinomycetota</taxon>
        <taxon>Nitriliruptoria</taxon>
        <taxon>Egicoccales</taxon>
        <taxon>Egicoccaceae</taxon>
        <taxon>Egicoccus</taxon>
    </lineage>
</organism>
<name>A0A8J3A579_9ACTN</name>
<dbReference type="PANTHER" id="PTHR11999:SF70">
    <property type="entry name" value="MIP05841P"/>
    <property type="match status" value="1"/>
</dbReference>
<evidence type="ECO:0000256" key="6">
    <source>
        <dbReference type="RuleBase" id="RU000382"/>
    </source>
</evidence>
<dbReference type="GO" id="GO:0004058">
    <property type="term" value="F:aromatic-L-amino-acid decarboxylase activity"/>
    <property type="evidence" value="ECO:0007669"/>
    <property type="project" value="UniProtKB-ARBA"/>
</dbReference>